<keyword evidence="2" id="KW-1185">Reference proteome</keyword>
<protein>
    <submittedName>
        <fullName evidence="1">Uncharacterized protein</fullName>
    </submittedName>
</protein>
<dbReference type="EMBL" id="JAPDHW010000001">
    <property type="protein sequence ID" value="MCW3167096.1"/>
    <property type="molecule type" value="Genomic_DNA"/>
</dbReference>
<dbReference type="Proteomes" id="UP001163731">
    <property type="component" value="Unassembled WGS sequence"/>
</dbReference>
<sequence length="158" mass="18501">MRALYFLIFILFNPYFNAQEKIFGEYNNDFGEKLILKSNYTFEYYWNFDLASSWNIGTWEIDGGKNIYLKVNEIKDTLKSDNRIEMVLSSDKISNEITSNEYALNLISGGGQSRNLPPKKLFHKDSKLFTFSKTGKIQNKKIKSLIKPTVNLKPWFEK</sequence>
<comment type="caution">
    <text evidence="1">The sequence shown here is derived from an EMBL/GenBank/DDBJ whole genome shotgun (WGS) entry which is preliminary data.</text>
</comment>
<organism evidence="1 2">
    <name type="scientific">Chryseobacterium kimseyorum</name>
    <dbReference type="NCBI Taxonomy" id="2984028"/>
    <lineage>
        <taxon>Bacteria</taxon>
        <taxon>Pseudomonadati</taxon>
        <taxon>Bacteroidota</taxon>
        <taxon>Flavobacteriia</taxon>
        <taxon>Flavobacteriales</taxon>
        <taxon>Weeksellaceae</taxon>
        <taxon>Chryseobacterium group</taxon>
        <taxon>Chryseobacterium</taxon>
    </lineage>
</organism>
<evidence type="ECO:0000313" key="2">
    <source>
        <dbReference type="Proteomes" id="UP001163731"/>
    </source>
</evidence>
<dbReference type="RefSeq" id="WP_264748390.1">
    <property type="nucleotide sequence ID" value="NZ_JAPDHW010000001.1"/>
</dbReference>
<reference evidence="1" key="1">
    <citation type="submission" date="2022-10" db="EMBL/GenBank/DDBJ databases">
        <title>Chryseobacterium babae sp. nov. isolated from the gut of the beetle Oryctes rhinoceros, and Chryseobacterium kimseyorum sp. nov., isolated from a stick insect rearing cage.</title>
        <authorList>
            <person name="Shelomi M."/>
            <person name="Han C.-J."/>
            <person name="Chen W.-M."/>
            <person name="Chen H.-K."/>
            <person name="Liaw S.-J."/>
            <person name="Muhle E."/>
            <person name="Clermont D."/>
        </authorList>
    </citation>
    <scope>NUCLEOTIDE SEQUENCE</scope>
    <source>
        <strain evidence="1">09-1422</strain>
    </source>
</reference>
<accession>A0ABT3HTI7</accession>
<name>A0ABT3HTI7_9FLAO</name>
<gene>
    <name evidence="1" type="ORF">OMO38_01025</name>
</gene>
<evidence type="ECO:0000313" key="1">
    <source>
        <dbReference type="EMBL" id="MCW3167096.1"/>
    </source>
</evidence>
<proteinExistence type="predicted"/>